<keyword evidence="2" id="KW-1185">Reference proteome</keyword>
<reference evidence="2" key="1">
    <citation type="journal article" date="2023" name="Nat. Plants">
        <title>Single-cell RNA sequencing provides a high-resolution roadmap for understanding the multicellular compartmentation of specialized metabolism.</title>
        <authorList>
            <person name="Sun S."/>
            <person name="Shen X."/>
            <person name="Li Y."/>
            <person name="Li Y."/>
            <person name="Wang S."/>
            <person name="Li R."/>
            <person name="Zhang H."/>
            <person name="Shen G."/>
            <person name="Guo B."/>
            <person name="Wei J."/>
            <person name="Xu J."/>
            <person name="St-Pierre B."/>
            <person name="Chen S."/>
            <person name="Sun C."/>
        </authorList>
    </citation>
    <scope>NUCLEOTIDE SEQUENCE [LARGE SCALE GENOMIC DNA]</scope>
</reference>
<accession>A0ACC0ANE3</accession>
<dbReference type="Proteomes" id="UP001060085">
    <property type="component" value="Linkage Group LG05"/>
</dbReference>
<name>A0ACC0ANE3_CATRO</name>
<evidence type="ECO:0000313" key="2">
    <source>
        <dbReference type="Proteomes" id="UP001060085"/>
    </source>
</evidence>
<organism evidence="1 2">
    <name type="scientific">Catharanthus roseus</name>
    <name type="common">Madagascar periwinkle</name>
    <name type="synonym">Vinca rosea</name>
    <dbReference type="NCBI Taxonomy" id="4058"/>
    <lineage>
        <taxon>Eukaryota</taxon>
        <taxon>Viridiplantae</taxon>
        <taxon>Streptophyta</taxon>
        <taxon>Embryophyta</taxon>
        <taxon>Tracheophyta</taxon>
        <taxon>Spermatophyta</taxon>
        <taxon>Magnoliopsida</taxon>
        <taxon>eudicotyledons</taxon>
        <taxon>Gunneridae</taxon>
        <taxon>Pentapetalae</taxon>
        <taxon>asterids</taxon>
        <taxon>lamiids</taxon>
        <taxon>Gentianales</taxon>
        <taxon>Apocynaceae</taxon>
        <taxon>Rauvolfioideae</taxon>
        <taxon>Vinceae</taxon>
        <taxon>Catharanthinae</taxon>
        <taxon>Catharanthus</taxon>
    </lineage>
</organism>
<protein>
    <submittedName>
        <fullName evidence="1">Uncharacterized protein</fullName>
    </submittedName>
</protein>
<sequence length="163" mass="18292">MFECIYIYIYIYDLRRGEKIADFFSSSSPLGVQQDYSTRATSRASYDDVDILDSGEWIHLKMGHRPGESGGARNQGWFQGRPALVWCLAGFDYEMPELDFDDLVLGFGHYPWSPIVALHVSLNSGVDTALMCLDSLRLPSCTRNPHTGSGNSNVKIIKESVFL</sequence>
<proteinExistence type="predicted"/>
<dbReference type="EMBL" id="CM044705">
    <property type="protein sequence ID" value="KAI5662410.1"/>
    <property type="molecule type" value="Genomic_DNA"/>
</dbReference>
<gene>
    <name evidence="1" type="ORF">M9H77_21733</name>
</gene>
<comment type="caution">
    <text evidence="1">The sequence shown here is derived from an EMBL/GenBank/DDBJ whole genome shotgun (WGS) entry which is preliminary data.</text>
</comment>
<evidence type="ECO:0000313" key="1">
    <source>
        <dbReference type="EMBL" id="KAI5662410.1"/>
    </source>
</evidence>